<dbReference type="Pfam" id="PF03725">
    <property type="entry name" value="RNase_PH_C"/>
    <property type="match status" value="1"/>
</dbReference>
<feature type="binding site" evidence="9">
    <location>
        <position position="503"/>
    </location>
    <ligand>
        <name>Mg(2+)</name>
        <dbReference type="ChEBI" id="CHEBI:18420"/>
    </ligand>
</feature>
<dbReference type="CDD" id="cd11364">
    <property type="entry name" value="RNase_PH_PNPase_2"/>
    <property type="match status" value="1"/>
</dbReference>
<keyword evidence="5 9" id="KW-0548">Nucleotidyltransferase</keyword>
<dbReference type="FunFam" id="3.30.1370.10:FF:000001">
    <property type="entry name" value="Polyribonucleotide nucleotidyltransferase"/>
    <property type="match status" value="1"/>
</dbReference>
<evidence type="ECO:0000313" key="12">
    <source>
        <dbReference type="EMBL" id="PIY62723.1"/>
    </source>
</evidence>
<proteinExistence type="inferred from homology"/>
<dbReference type="InterPro" id="IPR004087">
    <property type="entry name" value="KH_dom"/>
</dbReference>
<dbReference type="AlphaFoldDB" id="A0A2M7Q9Z2"/>
<evidence type="ECO:0000313" key="13">
    <source>
        <dbReference type="Proteomes" id="UP000230973"/>
    </source>
</evidence>
<evidence type="ECO:0000256" key="4">
    <source>
        <dbReference type="ARBA" id="ARBA00022679"/>
    </source>
</evidence>
<dbReference type="Gene3D" id="2.40.50.140">
    <property type="entry name" value="Nucleic acid-binding proteins"/>
    <property type="match status" value="1"/>
</dbReference>
<dbReference type="EMBL" id="PFLC01000029">
    <property type="protein sequence ID" value="PIY62723.1"/>
    <property type="molecule type" value="Genomic_DNA"/>
</dbReference>
<evidence type="ECO:0000256" key="10">
    <source>
        <dbReference type="SAM" id="MobiDB-lite"/>
    </source>
</evidence>
<accession>A0A2M7Q9Z2</accession>
<comment type="function">
    <text evidence="9">Involved in mRNA degradation. Catalyzes the phosphorolysis of single-stranded polyribonucleotides processively in the 3'- to 5'-direction.</text>
</comment>
<evidence type="ECO:0000256" key="3">
    <source>
        <dbReference type="ARBA" id="ARBA00022490"/>
    </source>
</evidence>
<dbReference type="SUPFAM" id="SSF54791">
    <property type="entry name" value="Eukaryotic type KH-domain (KH-domain type I)"/>
    <property type="match status" value="1"/>
</dbReference>
<dbReference type="PIRSF" id="PIRSF005499">
    <property type="entry name" value="PNPase"/>
    <property type="match status" value="1"/>
</dbReference>
<evidence type="ECO:0000256" key="5">
    <source>
        <dbReference type="ARBA" id="ARBA00022695"/>
    </source>
</evidence>
<comment type="caution">
    <text evidence="12">The sequence shown here is derived from an EMBL/GenBank/DDBJ whole genome shotgun (WGS) entry which is preliminary data.</text>
</comment>
<dbReference type="PANTHER" id="PTHR11252:SF0">
    <property type="entry name" value="POLYRIBONUCLEOTIDE NUCLEOTIDYLTRANSFERASE 1, MITOCHONDRIAL"/>
    <property type="match status" value="1"/>
</dbReference>
<dbReference type="Gene3D" id="3.30.1370.10">
    <property type="entry name" value="K Homology domain, type 1"/>
    <property type="match status" value="1"/>
</dbReference>
<comment type="catalytic activity">
    <reaction evidence="9">
        <text>RNA(n+1) + phosphate = RNA(n) + a ribonucleoside 5'-diphosphate</text>
        <dbReference type="Rhea" id="RHEA:22096"/>
        <dbReference type="Rhea" id="RHEA-COMP:14527"/>
        <dbReference type="Rhea" id="RHEA-COMP:17342"/>
        <dbReference type="ChEBI" id="CHEBI:43474"/>
        <dbReference type="ChEBI" id="CHEBI:57930"/>
        <dbReference type="ChEBI" id="CHEBI:140395"/>
        <dbReference type="EC" id="2.7.7.8"/>
    </reaction>
</comment>
<dbReference type="InterPro" id="IPR012162">
    <property type="entry name" value="PNPase"/>
</dbReference>
<dbReference type="GO" id="GO:0000287">
    <property type="term" value="F:magnesium ion binding"/>
    <property type="evidence" value="ECO:0007669"/>
    <property type="project" value="UniProtKB-UniRule"/>
</dbReference>
<evidence type="ECO:0000256" key="1">
    <source>
        <dbReference type="ARBA" id="ARBA00004496"/>
    </source>
</evidence>
<dbReference type="InterPro" id="IPR004088">
    <property type="entry name" value="KH_dom_type_1"/>
</dbReference>
<comment type="subcellular location">
    <subcellularLocation>
        <location evidence="1 9">Cytoplasm</location>
    </subcellularLocation>
</comment>
<evidence type="ECO:0000256" key="7">
    <source>
        <dbReference type="ARBA" id="ARBA00022842"/>
    </source>
</evidence>
<dbReference type="Proteomes" id="UP000230973">
    <property type="component" value="Unassembled WGS sequence"/>
</dbReference>
<feature type="region of interest" description="Disordered" evidence="10">
    <location>
        <begin position="713"/>
        <end position="752"/>
    </location>
</feature>
<dbReference type="PANTHER" id="PTHR11252">
    <property type="entry name" value="POLYRIBONUCLEOTIDE NUCLEOTIDYLTRANSFERASE"/>
    <property type="match status" value="1"/>
</dbReference>
<dbReference type="NCBIfam" id="NF008805">
    <property type="entry name" value="PRK11824.1"/>
    <property type="match status" value="1"/>
</dbReference>
<dbReference type="SUPFAM" id="SSF46915">
    <property type="entry name" value="Polynucleotide phosphorylase/guanosine pentaphosphate synthase (PNPase/GPSI), domain 3"/>
    <property type="match status" value="1"/>
</dbReference>
<dbReference type="InterPro" id="IPR020568">
    <property type="entry name" value="Ribosomal_Su5_D2-typ_SF"/>
</dbReference>
<feature type="domain" description="S1 motif" evidence="11">
    <location>
        <begin position="639"/>
        <end position="708"/>
    </location>
</feature>
<dbReference type="Pfam" id="PF00013">
    <property type="entry name" value="KH_1"/>
    <property type="match status" value="1"/>
</dbReference>
<dbReference type="InterPro" id="IPR012340">
    <property type="entry name" value="NA-bd_OB-fold"/>
</dbReference>
<comment type="cofactor">
    <cofactor evidence="9">
        <name>Mg(2+)</name>
        <dbReference type="ChEBI" id="CHEBI:18420"/>
    </cofactor>
</comment>
<protein>
    <recommendedName>
        <fullName evidence="9">Polyribonucleotide nucleotidyltransferase</fullName>
        <ecNumber evidence="9">2.7.7.8</ecNumber>
    </recommendedName>
    <alternativeName>
        <fullName evidence="9">Polynucleotide phosphorylase</fullName>
        <shortName evidence="9">PNPase</shortName>
    </alternativeName>
</protein>
<dbReference type="InterPro" id="IPR015847">
    <property type="entry name" value="ExoRNase_PH_dom2"/>
</dbReference>
<name>A0A2M7Q9Z2_9BACT</name>
<dbReference type="SUPFAM" id="SSF55666">
    <property type="entry name" value="Ribonuclease PH domain 2-like"/>
    <property type="match status" value="2"/>
</dbReference>
<dbReference type="InterPro" id="IPR003029">
    <property type="entry name" value="S1_domain"/>
</dbReference>
<dbReference type="SUPFAM" id="SSF54211">
    <property type="entry name" value="Ribosomal protein S5 domain 2-like"/>
    <property type="match status" value="2"/>
</dbReference>
<dbReference type="EC" id="2.7.7.8" evidence="9"/>
<dbReference type="Gene3D" id="3.30.230.70">
    <property type="entry name" value="GHMP Kinase, N-terminal domain"/>
    <property type="match status" value="2"/>
</dbReference>
<comment type="similarity">
    <text evidence="2 9">Belongs to the polyribonucleotide nucleotidyltransferase family.</text>
</comment>
<dbReference type="GO" id="GO:0003723">
    <property type="term" value="F:RNA binding"/>
    <property type="evidence" value="ECO:0007669"/>
    <property type="project" value="UniProtKB-UniRule"/>
</dbReference>
<keyword evidence="7 9" id="KW-0460">Magnesium</keyword>
<dbReference type="NCBIfam" id="TIGR03591">
    <property type="entry name" value="polynuc_phos"/>
    <property type="match status" value="1"/>
</dbReference>
<dbReference type="FunFam" id="3.30.230.70:FF:000001">
    <property type="entry name" value="Polyribonucleotide nucleotidyltransferase"/>
    <property type="match status" value="1"/>
</dbReference>
<dbReference type="GO" id="GO:0005829">
    <property type="term" value="C:cytosol"/>
    <property type="evidence" value="ECO:0007669"/>
    <property type="project" value="TreeGrafter"/>
</dbReference>
<evidence type="ECO:0000256" key="6">
    <source>
        <dbReference type="ARBA" id="ARBA00022723"/>
    </source>
</evidence>
<reference evidence="13" key="1">
    <citation type="submission" date="2017-09" db="EMBL/GenBank/DDBJ databases">
        <title>Depth-based differentiation of microbial function through sediment-hosted aquifers and enrichment of novel symbionts in the deep terrestrial subsurface.</title>
        <authorList>
            <person name="Probst A.J."/>
            <person name="Ladd B."/>
            <person name="Jarett J.K."/>
            <person name="Geller-Mcgrath D.E."/>
            <person name="Sieber C.M.K."/>
            <person name="Emerson J.B."/>
            <person name="Anantharaman K."/>
            <person name="Thomas B.C."/>
            <person name="Malmstrom R."/>
            <person name="Stieglmeier M."/>
            <person name="Klingl A."/>
            <person name="Woyke T."/>
            <person name="Ryan C.M."/>
            <person name="Banfield J.F."/>
        </authorList>
    </citation>
    <scope>NUCLEOTIDE SEQUENCE [LARGE SCALE GENOMIC DNA]</scope>
</reference>
<dbReference type="SUPFAM" id="SSF50249">
    <property type="entry name" value="Nucleic acid-binding proteins"/>
    <property type="match status" value="1"/>
</dbReference>
<dbReference type="HAMAP" id="MF_01595">
    <property type="entry name" value="PNPase"/>
    <property type="match status" value="1"/>
</dbReference>
<dbReference type="SMART" id="SM00322">
    <property type="entry name" value="KH"/>
    <property type="match status" value="1"/>
</dbReference>
<evidence type="ECO:0000259" key="11">
    <source>
        <dbReference type="PROSITE" id="PS50126"/>
    </source>
</evidence>
<organism evidence="12 13">
    <name type="scientific">Candidatus Uhrbacteria bacterium CG_4_10_14_0_8_um_filter_58_22</name>
    <dbReference type="NCBI Taxonomy" id="1975029"/>
    <lineage>
        <taxon>Bacteria</taxon>
        <taxon>Candidatus Uhriibacteriota</taxon>
    </lineage>
</organism>
<keyword evidence="4 9" id="KW-0808">Transferase</keyword>
<keyword evidence="6 9" id="KW-0479">Metal-binding</keyword>
<dbReference type="InterPro" id="IPR036612">
    <property type="entry name" value="KH_dom_type_1_sf"/>
</dbReference>
<dbReference type="SMART" id="SM00316">
    <property type="entry name" value="S1"/>
    <property type="match status" value="1"/>
</dbReference>
<dbReference type="CDD" id="cd02393">
    <property type="entry name" value="KH-I_PNPase"/>
    <property type="match status" value="1"/>
</dbReference>
<dbReference type="Pfam" id="PF00575">
    <property type="entry name" value="S1"/>
    <property type="match status" value="1"/>
</dbReference>
<feature type="binding site" evidence="9">
    <location>
        <position position="509"/>
    </location>
    <ligand>
        <name>Mg(2+)</name>
        <dbReference type="ChEBI" id="CHEBI:18420"/>
    </ligand>
</feature>
<keyword evidence="3 9" id="KW-0963">Cytoplasm</keyword>
<dbReference type="CDD" id="cd11363">
    <property type="entry name" value="RNase_PH_PNPase_1"/>
    <property type="match status" value="1"/>
</dbReference>
<evidence type="ECO:0000256" key="8">
    <source>
        <dbReference type="ARBA" id="ARBA00022884"/>
    </source>
</evidence>
<keyword evidence="8 9" id="KW-0694">RNA-binding</keyword>
<dbReference type="InterPro" id="IPR027408">
    <property type="entry name" value="PNPase/RNase_PH_dom_sf"/>
</dbReference>
<dbReference type="InterPro" id="IPR036345">
    <property type="entry name" value="ExoRNase_PH_dom2_sf"/>
</dbReference>
<feature type="compositionally biased region" description="Basic and acidic residues" evidence="10">
    <location>
        <begin position="713"/>
        <end position="722"/>
    </location>
</feature>
<evidence type="ECO:0000256" key="9">
    <source>
        <dbReference type="HAMAP-Rule" id="MF_01595"/>
    </source>
</evidence>
<dbReference type="PROSITE" id="PS50084">
    <property type="entry name" value="KH_TYPE_1"/>
    <property type="match status" value="1"/>
</dbReference>
<dbReference type="GO" id="GO:0004654">
    <property type="term" value="F:polyribonucleotide nucleotidyltransferase activity"/>
    <property type="evidence" value="ECO:0007669"/>
    <property type="project" value="UniProtKB-UniRule"/>
</dbReference>
<gene>
    <name evidence="9 12" type="primary">pnp</name>
    <name evidence="12" type="ORF">COY93_02485</name>
</gene>
<dbReference type="GO" id="GO:0000175">
    <property type="term" value="F:3'-5'-RNA exonuclease activity"/>
    <property type="evidence" value="ECO:0007669"/>
    <property type="project" value="TreeGrafter"/>
</dbReference>
<dbReference type="InterPro" id="IPR001247">
    <property type="entry name" value="ExoRNase_PH_dom1"/>
</dbReference>
<dbReference type="Pfam" id="PF01138">
    <property type="entry name" value="RNase_PH"/>
    <property type="match status" value="2"/>
</dbReference>
<dbReference type="FunFam" id="2.40.50.140:FF:000023">
    <property type="entry name" value="Polyribonucleotide nucleotidyltransferase"/>
    <property type="match status" value="1"/>
</dbReference>
<dbReference type="GO" id="GO:0006396">
    <property type="term" value="P:RNA processing"/>
    <property type="evidence" value="ECO:0007669"/>
    <property type="project" value="InterPro"/>
</dbReference>
<evidence type="ECO:0000256" key="2">
    <source>
        <dbReference type="ARBA" id="ARBA00007404"/>
    </source>
</evidence>
<dbReference type="GO" id="GO:0006402">
    <property type="term" value="P:mRNA catabolic process"/>
    <property type="evidence" value="ECO:0007669"/>
    <property type="project" value="UniProtKB-UniRule"/>
</dbReference>
<dbReference type="CDD" id="cd04472">
    <property type="entry name" value="S1_PNPase"/>
    <property type="match status" value="1"/>
</dbReference>
<dbReference type="PROSITE" id="PS50126">
    <property type="entry name" value="S1"/>
    <property type="match status" value="1"/>
</dbReference>
<dbReference type="InterPro" id="IPR036456">
    <property type="entry name" value="PNPase_PH_RNA-bd_sf"/>
</dbReference>
<sequence length="752" mass="81434">METRSFETLWGGKALTIETGKLAAQAGGSCTVRYGDSVILAAATLSERARDGVSFFPLSVEYEEKLYASGKIKGSRFIKREGRPTDEAVMTGRMIDRAIRPLFPDGVKHEVQVVVDCLSADLENDTDILGMIGASCALAISNVPWDGPIAGIRIGRVGGEWVINPTFEARLKSDIDAIVAGTPDRVLMLECNAQEATDGDMDAAIQFGQKHLREPIALIQEIAAAVGKTKVDAKKLMGFTAGNEEEEYQKKTEIIAQAKKFLNERLPTVLFNAPKASKSERHETLVLAEKEMDLHLESAGVDESGRGMAHDSFEKLVDEVVAAAIIEREQRVDGRSLTDVRELKCEVGLLPRTHGSGLFSRGETQVLSTVTLGGPGDAQVMDGMDASGKKRFFHHYNFPPYSVGETGRIGGAGRREIGHGGLAERAIEPILPDKEVFPYTIRVVSEVLSSNGSSSQASACGSILALMDAGVPIKRPVAGMAMGLASTADGRYKILTDLQDLEDGKGGMDFKVAGTRTGITTIQLDTKTKGLSSEIVTATLNQARDARLRILDAMEACIAAPRPEMSPFAPRIETFRINPERIRDVIGPGGKIINEIIDATGVTIDIENDGTVTICSVSGPAMRRAVDWVHDLTREIAAGETFENGKVVRIMDFGAFVELIPNQDGMVHISELAPWRVNKVTDIVKIGDIVPVKVIEIDSMGRINLSMKQAMKELGREQKMPDGYEQQPSRPPQFRNGPPNHGSHGGGPRRDR</sequence>